<evidence type="ECO:0000256" key="1">
    <source>
        <dbReference type="SAM" id="MobiDB-lite"/>
    </source>
</evidence>
<feature type="signal peptide" evidence="2">
    <location>
        <begin position="1"/>
        <end position="26"/>
    </location>
</feature>
<keyword evidence="4" id="KW-1185">Reference proteome</keyword>
<dbReference type="Proteomes" id="UP001138997">
    <property type="component" value="Unassembled WGS sequence"/>
</dbReference>
<gene>
    <name evidence="3" type="ORF">LR394_20810</name>
</gene>
<feature type="region of interest" description="Disordered" evidence="1">
    <location>
        <begin position="21"/>
        <end position="104"/>
    </location>
</feature>
<protein>
    <submittedName>
        <fullName evidence="3">Uncharacterized protein</fullName>
    </submittedName>
</protein>
<comment type="caution">
    <text evidence="3">The sequence shown here is derived from an EMBL/GenBank/DDBJ whole genome shotgun (WGS) entry which is preliminary data.</text>
</comment>
<name>A0A9X1NH14_9ACTN</name>
<evidence type="ECO:0000313" key="3">
    <source>
        <dbReference type="EMBL" id="MCD5313354.1"/>
    </source>
</evidence>
<organism evidence="3 4">
    <name type="scientific">Kineosporia babensis</name>
    <dbReference type="NCBI Taxonomy" id="499548"/>
    <lineage>
        <taxon>Bacteria</taxon>
        <taxon>Bacillati</taxon>
        <taxon>Actinomycetota</taxon>
        <taxon>Actinomycetes</taxon>
        <taxon>Kineosporiales</taxon>
        <taxon>Kineosporiaceae</taxon>
        <taxon>Kineosporia</taxon>
    </lineage>
</organism>
<evidence type="ECO:0000256" key="2">
    <source>
        <dbReference type="SAM" id="SignalP"/>
    </source>
</evidence>
<accession>A0A9X1NH14</accession>
<keyword evidence="2" id="KW-0732">Signal</keyword>
<dbReference type="EMBL" id="JAJOMB010000011">
    <property type="protein sequence ID" value="MCD5313354.1"/>
    <property type="molecule type" value="Genomic_DNA"/>
</dbReference>
<sequence length="104" mass="10665">MRKTKLVAAVLVSAGLLFGASGTAMAVSSDTKPAETPRPAATVEDEVAEAVTTPAEKRQPTQEPTVAPSPDTTEEPTEARPVPADEIAEAVPAKPVRGNPSFTG</sequence>
<reference evidence="3" key="1">
    <citation type="submission" date="2021-11" db="EMBL/GenBank/DDBJ databases">
        <title>Streptomyces corallinus and Kineosporia corallina sp. nov., two new coral-derived marine actinobacteria.</title>
        <authorList>
            <person name="Buangrab K."/>
            <person name="Sutthacheep M."/>
            <person name="Yeemin T."/>
            <person name="Harunari E."/>
            <person name="Igarashi Y."/>
            <person name="Sripreechasak P."/>
            <person name="Kanchanasin P."/>
            <person name="Tanasupawat S."/>
            <person name="Phongsopitanun W."/>
        </authorList>
    </citation>
    <scope>NUCLEOTIDE SEQUENCE</scope>
    <source>
        <strain evidence="3">JCM 31032</strain>
    </source>
</reference>
<proteinExistence type="predicted"/>
<evidence type="ECO:0000313" key="4">
    <source>
        <dbReference type="Proteomes" id="UP001138997"/>
    </source>
</evidence>
<feature type="chain" id="PRO_5040777932" evidence="2">
    <location>
        <begin position="27"/>
        <end position="104"/>
    </location>
</feature>
<dbReference type="RefSeq" id="WP_231444461.1">
    <property type="nucleotide sequence ID" value="NZ_JAJOMB010000011.1"/>
</dbReference>
<dbReference type="AlphaFoldDB" id="A0A9X1NH14"/>